<gene>
    <name evidence="2" type="ORF">LZ519_03400</name>
</gene>
<keyword evidence="1" id="KW-0472">Membrane</keyword>
<proteinExistence type="predicted"/>
<keyword evidence="3" id="KW-1185">Reference proteome</keyword>
<evidence type="ECO:0000256" key="1">
    <source>
        <dbReference type="SAM" id="Phobius"/>
    </source>
</evidence>
<comment type="caution">
    <text evidence="2">The sequence shown here is derived from an EMBL/GenBank/DDBJ whole genome shotgun (WGS) entry which is preliminary data.</text>
</comment>
<sequence>MTNRTTREQVRALRIDRDRIAGLVGRYPAVTQEETGEILRFMRTGRHLDIGLLTSNQRLRPKLDAFMEEHKAHFRVSFMESAAVIAAILATLFGLWLAWEAFA</sequence>
<dbReference type="RefSeq" id="WP_249867322.1">
    <property type="nucleotide sequence ID" value="NZ_JAMGBC010000001.1"/>
</dbReference>
<keyword evidence="1" id="KW-0812">Transmembrane</keyword>
<reference evidence="2" key="1">
    <citation type="submission" date="2022-05" db="EMBL/GenBank/DDBJ databases">
        <authorList>
            <person name="Jo J.-H."/>
            <person name="Im W.-T."/>
        </authorList>
    </citation>
    <scope>NUCLEOTIDE SEQUENCE</scope>
    <source>
        <strain evidence="2">RG327</strain>
    </source>
</reference>
<organism evidence="2 3">
    <name type="scientific">Sphingomonas anseongensis</name>
    <dbReference type="NCBI Taxonomy" id="2908207"/>
    <lineage>
        <taxon>Bacteria</taxon>
        <taxon>Pseudomonadati</taxon>
        <taxon>Pseudomonadota</taxon>
        <taxon>Alphaproteobacteria</taxon>
        <taxon>Sphingomonadales</taxon>
        <taxon>Sphingomonadaceae</taxon>
        <taxon>Sphingomonas</taxon>
    </lineage>
</organism>
<accession>A0ABT0RDM9</accession>
<name>A0ABT0RDM9_9SPHN</name>
<evidence type="ECO:0000313" key="3">
    <source>
        <dbReference type="Proteomes" id="UP001165343"/>
    </source>
</evidence>
<feature type="transmembrane region" description="Helical" evidence="1">
    <location>
        <begin position="76"/>
        <end position="99"/>
    </location>
</feature>
<dbReference type="EMBL" id="JAMGBC010000001">
    <property type="protein sequence ID" value="MCL6678364.1"/>
    <property type="molecule type" value="Genomic_DNA"/>
</dbReference>
<dbReference type="Proteomes" id="UP001165343">
    <property type="component" value="Unassembled WGS sequence"/>
</dbReference>
<evidence type="ECO:0000313" key="2">
    <source>
        <dbReference type="EMBL" id="MCL6678364.1"/>
    </source>
</evidence>
<evidence type="ECO:0008006" key="4">
    <source>
        <dbReference type="Google" id="ProtNLM"/>
    </source>
</evidence>
<protein>
    <recommendedName>
        <fullName evidence="4">DUF2157 domain-containing protein</fullName>
    </recommendedName>
</protein>
<keyword evidence="1" id="KW-1133">Transmembrane helix</keyword>